<dbReference type="Gene3D" id="3.30.565.10">
    <property type="entry name" value="Histidine kinase-like ATPase, C-terminal domain"/>
    <property type="match status" value="1"/>
</dbReference>
<evidence type="ECO:0000259" key="5">
    <source>
        <dbReference type="Pfam" id="PF24391"/>
    </source>
</evidence>
<feature type="non-terminal residue" evidence="6">
    <location>
        <position position="554"/>
    </location>
</feature>
<name>A0A317SCV6_9PEZI</name>
<dbReference type="InterPro" id="IPR001404">
    <property type="entry name" value="Hsp90_fam"/>
</dbReference>
<dbReference type="GO" id="GO:0140662">
    <property type="term" value="F:ATP-dependent protein folding chaperone"/>
    <property type="evidence" value="ECO:0007669"/>
    <property type="project" value="InterPro"/>
</dbReference>
<keyword evidence="7" id="KW-1185">Reference proteome</keyword>
<comment type="caution">
    <text evidence="6">The sequence shown here is derived from an EMBL/GenBank/DDBJ whole genome shotgun (WGS) entry which is preliminary data.</text>
</comment>
<keyword evidence="2" id="KW-0547">Nucleotide-binding</keyword>
<dbReference type="InterPro" id="IPR056471">
    <property type="entry name" value="HD-CE"/>
</dbReference>
<evidence type="ECO:0000313" key="6">
    <source>
        <dbReference type="EMBL" id="PWW71537.1"/>
    </source>
</evidence>
<dbReference type="Proteomes" id="UP000246991">
    <property type="component" value="Unassembled WGS sequence"/>
</dbReference>
<evidence type="ECO:0000313" key="7">
    <source>
        <dbReference type="Proteomes" id="UP000246991"/>
    </source>
</evidence>
<dbReference type="PANTHER" id="PTHR11528">
    <property type="entry name" value="HEAT SHOCK PROTEIN 90 FAMILY MEMBER"/>
    <property type="match status" value="1"/>
</dbReference>
<feature type="domain" description="HD-CE" evidence="5">
    <location>
        <begin position="1"/>
        <end position="176"/>
    </location>
</feature>
<accession>A0A317SCV6</accession>
<feature type="non-terminal residue" evidence="6">
    <location>
        <position position="1"/>
    </location>
</feature>
<organism evidence="6 7">
    <name type="scientific">Tuber magnatum</name>
    <name type="common">white Piedmont truffle</name>
    <dbReference type="NCBI Taxonomy" id="42249"/>
    <lineage>
        <taxon>Eukaryota</taxon>
        <taxon>Fungi</taxon>
        <taxon>Dikarya</taxon>
        <taxon>Ascomycota</taxon>
        <taxon>Pezizomycotina</taxon>
        <taxon>Pezizomycetes</taxon>
        <taxon>Pezizales</taxon>
        <taxon>Tuberaceae</taxon>
        <taxon>Tuber</taxon>
    </lineage>
</organism>
<dbReference type="STRING" id="42249.A0A317SCV6"/>
<sequence length="554" mass="62269">FVRHNHARRIRQWIEGTLDPTLGVSEAAISEVQRVLTNLDPTLRRDLALIAESHHLDDLDDPIKYKVVQPYGSSDAETANIQYCAIVLRAADLLHMRRDRTPSVLFRIINPTDPISQREWAKQNAVRRVMPRMGLNDERLPDPLAPKDTIEVHATFTEENGFFGLTSFLSYVAQEIRRCHEWAEGSKKTKAVKHSFIWRKIAEDQIETQGFLKETYSFDLDQHKILDLLIGHTLYNDTGVVLRELSQNGIDAIRLHEAESGEVSTGKLSVKWESDSRILTIADNGTGMTQEIIEKHLLKVGSSRYQDQKFKEEHPTFSAISRFGIGVLSTFMVSDEVEITTCSRLEEKARKISLRSVHGRYLVRLLDKVRDIEASSLAPHGTQVRLKVRSTARLGSVLEIMRQWVVIPRCDVTVQIDEEPPVKVGYSSAADAVASFLENAGFNTLGDQPQYKVISRDVEGVEFAYAARWSPTYRDWAIAHVPSREQKRSPVPCTCVEGIAVVFGTPALASRSLIAVANARGSSAPKTNVARSTLEVTPERDALFSTLYGLYVDH</sequence>
<dbReference type="EMBL" id="PYWC01000613">
    <property type="protein sequence ID" value="PWW71537.1"/>
    <property type="molecule type" value="Genomic_DNA"/>
</dbReference>
<keyword evidence="4" id="KW-0143">Chaperone</keyword>
<gene>
    <name evidence="6" type="ORF">C7212DRAFT_349018</name>
</gene>
<dbReference type="PRINTS" id="PR00775">
    <property type="entry name" value="HEATSHOCK90"/>
</dbReference>
<reference evidence="6 7" key="1">
    <citation type="submission" date="2018-03" db="EMBL/GenBank/DDBJ databases">
        <title>Genomes of Pezizomycetes fungi and the evolution of truffles.</title>
        <authorList>
            <person name="Murat C."/>
            <person name="Payen T."/>
            <person name="Noel B."/>
            <person name="Kuo A."/>
            <person name="Martin F.M."/>
        </authorList>
    </citation>
    <scope>NUCLEOTIDE SEQUENCE [LARGE SCALE GENOMIC DNA]</scope>
    <source>
        <strain evidence="6">091103-1</strain>
    </source>
</reference>
<keyword evidence="3" id="KW-0067">ATP-binding</keyword>
<evidence type="ECO:0000256" key="4">
    <source>
        <dbReference type="ARBA" id="ARBA00023186"/>
    </source>
</evidence>
<dbReference type="GO" id="GO:0051082">
    <property type="term" value="F:unfolded protein binding"/>
    <property type="evidence" value="ECO:0007669"/>
    <property type="project" value="InterPro"/>
</dbReference>
<evidence type="ECO:0000256" key="2">
    <source>
        <dbReference type="ARBA" id="ARBA00022741"/>
    </source>
</evidence>
<proteinExistence type="inferred from homology"/>
<protein>
    <recommendedName>
        <fullName evidence="5">HD-CE domain-containing protein</fullName>
    </recommendedName>
</protein>
<dbReference type="GO" id="GO:0005524">
    <property type="term" value="F:ATP binding"/>
    <property type="evidence" value="ECO:0007669"/>
    <property type="project" value="UniProtKB-KW"/>
</dbReference>
<dbReference type="GO" id="GO:0016887">
    <property type="term" value="F:ATP hydrolysis activity"/>
    <property type="evidence" value="ECO:0007669"/>
    <property type="project" value="InterPro"/>
</dbReference>
<dbReference type="InterPro" id="IPR020575">
    <property type="entry name" value="Hsp90_N"/>
</dbReference>
<dbReference type="Pfam" id="PF24391">
    <property type="entry name" value="HD-CE"/>
    <property type="match status" value="1"/>
</dbReference>
<dbReference type="AlphaFoldDB" id="A0A317SCV6"/>
<evidence type="ECO:0000256" key="1">
    <source>
        <dbReference type="ARBA" id="ARBA00008239"/>
    </source>
</evidence>
<dbReference type="SUPFAM" id="SSF55874">
    <property type="entry name" value="ATPase domain of HSP90 chaperone/DNA topoisomerase II/histidine kinase"/>
    <property type="match status" value="1"/>
</dbReference>
<comment type="similarity">
    <text evidence="1">Belongs to the heat shock protein 90 family.</text>
</comment>
<dbReference type="Pfam" id="PF13589">
    <property type="entry name" value="HATPase_c_3"/>
    <property type="match status" value="1"/>
</dbReference>
<evidence type="ECO:0000256" key="3">
    <source>
        <dbReference type="ARBA" id="ARBA00022840"/>
    </source>
</evidence>
<dbReference type="InterPro" id="IPR036890">
    <property type="entry name" value="HATPase_C_sf"/>
</dbReference>